<evidence type="ECO:0000313" key="2">
    <source>
        <dbReference type="EMBL" id="OUD03013.1"/>
    </source>
</evidence>
<dbReference type="Gene3D" id="3.40.50.300">
    <property type="entry name" value="P-loop containing nucleotide triphosphate hydrolases"/>
    <property type="match status" value="1"/>
</dbReference>
<dbReference type="InterPro" id="IPR025669">
    <property type="entry name" value="AAA_dom"/>
</dbReference>
<dbReference type="PANTHER" id="PTHR13696:SF99">
    <property type="entry name" value="COBYRINIC ACID AC-DIAMIDE SYNTHASE"/>
    <property type="match status" value="1"/>
</dbReference>
<dbReference type="CDD" id="cd02042">
    <property type="entry name" value="ParAB_family"/>
    <property type="match status" value="1"/>
</dbReference>
<sequence length="276" mass="30390">MAEDPEIVAEVSEKGGVGKTSVTAGLIAVAAEHGLRVGGVDLDPRATLTDELGVVEPKLSVNDIYYVDPDERPRDPAEIARETLVRAGKHWPSNVWVLPAVRKFGNRESDPTTGMEFRLKRALWGLRDLVDVIFIDAPPRPGGKVVGSALIAARKVVIPATLKKDGYLGAREALTSIEHYTSPGGLNEALEVVGIVRNIVPSKREFREVHRLWEGRLQERFGDLILPTRIHNYAVREVCRTGSIPITAAPGREAKLLVSSYREVLHHTLPTLKEKR</sequence>
<dbReference type="Proteomes" id="UP000195105">
    <property type="component" value="Unassembled WGS sequence"/>
</dbReference>
<reference evidence="2 3" key="1">
    <citation type="submission" date="2017-05" db="EMBL/GenBank/DDBJ databases">
        <title>Biotechnological potential of actinobacteria isolated from South African environments.</title>
        <authorList>
            <person name="Le Roes-Hill M."/>
            <person name="Prins A."/>
            <person name="Durrell K.A."/>
        </authorList>
    </citation>
    <scope>NUCLEOTIDE SEQUENCE [LARGE SCALE GENOMIC DNA]</scope>
    <source>
        <strain evidence="2 3">HMC13</strain>
    </source>
</reference>
<dbReference type="SUPFAM" id="SSF52540">
    <property type="entry name" value="P-loop containing nucleoside triphosphate hydrolases"/>
    <property type="match status" value="1"/>
</dbReference>
<organism evidence="2 3">
    <name type="scientific">Streptomyces swartbergensis</name>
    <dbReference type="NCBI Taxonomy" id="487165"/>
    <lineage>
        <taxon>Bacteria</taxon>
        <taxon>Bacillati</taxon>
        <taxon>Actinomycetota</taxon>
        <taxon>Actinomycetes</taxon>
        <taxon>Kitasatosporales</taxon>
        <taxon>Streptomycetaceae</taxon>
        <taxon>Streptomyces</taxon>
    </lineage>
</organism>
<dbReference type="InterPro" id="IPR050678">
    <property type="entry name" value="DNA_Partitioning_ATPase"/>
</dbReference>
<feature type="domain" description="AAA" evidence="1">
    <location>
        <begin position="7"/>
        <end position="188"/>
    </location>
</feature>
<proteinExistence type="predicted"/>
<dbReference type="PANTHER" id="PTHR13696">
    <property type="entry name" value="P-LOOP CONTAINING NUCLEOSIDE TRIPHOSPHATE HYDROLASE"/>
    <property type="match status" value="1"/>
</dbReference>
<comment type="caution">
    <text evidence="2">The sequence shown here is derived from an EMBL/GenBank/DDBJ whole genome shotgun (WGS) entry which is preliminary data.</text>
</comment>
<keyword evidence="3" id="KW-1185">Reference proteome</keyword>
<gene>
    <name evidence="2" type="ORF">CA983_11825</name>
</gene>
<evidence type="ECO:0000313" key="3">
    <source>
        <dbReference type="Proteomes" id="UP000195105"/>
    </source>
</evidence>
<name>A0A243S653_9ACTN</name>
<accession>A0A243S653</accession>
<dbReference type="AlphaFoldDB" id="A0A243S653"/>
<dbReference type="Pfam" id="PF13614">
    <property type="entry name" value="AAA_31"/>
    <property type="match status" value="1"/>
</dbReference>
<dbReference type="RefSeq" id="WP_086600850.1">
    <property type="nucleotide sequence ID" value="NZ_NGFN01000054.1"/>
</dbReference>
<dbReference type="EMBL" id="NGFN01000054">
    <property type="protein sequence ID" value="OUD03013.1"/>
    <property type="molecule type" value="Genomic_DNA"/>
</dbReference>
<protein>
    <recommendedName>
        <fullName evidence="1">AAA domain-containing protein</fullName>
    </recommendedName>
</protein>
<dbReference type="InterPro" id="IPR027417">
    <property type="entry name" value="P-loop_NTPase"/>
</dbReference>
<evidence type="ECO:0000259" key="1">
    <source>
        <dbReference type="Pfam" id="PF13614"/>
    </source>
</evidence>